<evidence type="ECO:0000259" key="11">
    <source>
        <dbReference type="SMART" id="SM00756"/>
    </source>
</evidence>
<keyword evidence="3 10" id="KW-0812">Transmembrane</keyword>
<dbReference type="RefSeq" id="WP_065916603.1">
    <property type="nucleotide sequence ID" value="NZ_CP016793.1"/>
</dbReference>
<comment type="subcellular location">
    <subcellularLocation>
        <location evidence="1">Membrane</location>
        <topology evidence="1">Multi-pass membrane protein</topology>
    </subcellularLocation>
</comment>
<dbReference type="SMART" id="SM00756">
    <property type="entry name" value="VKc"/>
    <property type="match status" value="1"/>
</dbReference>
<keyword evidence="13" id="KW-1185">Reference proteome</keyword>
<evidence type="ECO:0000313" key="12">
    <source>
        <dbReference type="EMBL" id="ANZ38247.1"/>
    </source>
</evidence>
<dbReference type="PANTHER" id="PTHR34573:SF1">
    <property type="entry name" value="VITAMIN K EPOXIDE REDUCTASE DOMAIN-CONTAINING PROTEIN"/>
    <property type="match status" value="1"/>
</dbReference>
<feature type="transmembrane region" description="Helical" evidence="10">
    <location>
        <begin position="55"/>
        <end position="79"/>
    </location>
</feature>
<reference evidence="12 13" key="1">
    <citation type="submission" date="2016-07" db="EMBL/GenBank/DDBJ databases">
        <title>Complete genome sequence of the Lentzea guizhouensis DHS C013.</title>
        <authorList>
            <person name="Cao C."/>
        </authorList>
    </citation>
    <scope>NUCLEOTIDE SEQUENCE [LARGE SCALE GENOMIC DNA]</scope>
    <source>
        <strain evidence="12 13">DHS C013</strain>
    </source>
</reference>
<keyword evidence="8" id="KW-1015">Disulfide bond</keyword>
<evidence type="ECO:0000256" key="6">
    <source>
        <dbReference type="ARBA" id="ARBA00023002"/>
    </source>
</evidence>
<evidence type="ECO:0000256" key="2">
    <source>
        <dbReference type="ARBA" id="ARBA00006214"/>
    </source>
</evidence>
<dbReference type="Pfam" id="PF07884">
    <property type="entry name" value="VKOR"/>
    <property type="match status" value="1"/>
</dbReference>
<feature type="transmembrane region" description="Helical" evidence="10">
    <location>
        <begin position="110"/>
        <end position="134"/>
    </location>
</feature>
<evidence type="ECO:0000256" key="4">
    <source>
        <dbReference type="ARBA" id="ARBA00022719"/>
    </source>
</evidence>
<dbReference type="EMBL" id="CP016793">
    <property type="protein sequence ID" value="ANZ38247.1"/>
    <property type="molecule type" value="Genomic_DNA"/>
</dbReference>
<keyword evidence="4" id="KW-0874">Quinone</keyword>
<dbReference type="OrthoDB" id="9783799at2"/>
<evidence type="ECO:0000256" key="8">
    <source>
        <dbReference type="ARBA" id="ARBA00023157"/>
    </source>
</evidence>
<dbReference type="Proteomes" id="UP000093053">
    <property type="component" value="Chromosome"/>
</dbReference>
<keyword evidence="7 10" id="KW-0472">Membrane</keyword>
<dbReference type="CDD" id="cd12918">
    <property type="entry name" value="VKOR_arc"/>
    <property type="match status" value="1"/>
</dbReference>
<dbReference type="Gene3D" id="1.20.1440.130">
    <property type="entry name" value="VKOR domain"/>
    <property type="match status" value="1"/>
</dbReference>
<feature type="domain" description="Vitamin K epoxide reductase" evidence="11">
    <location>
        <begin position="3"/>
        <end position="135"/>
    </location>
</feature>
<evidence type="ECO:0000256" key="10">
    <source>
        <dbReference type="SAM" id="Phobius"/>
    </source>
</evidence>
<keyword evidence="9" id="KW-0676">Redox-active center</keyword>
<evidence type="ECO:0000256" key="5">
    <source>
        <dbReference type="ARBA" id="ARBA00022989"/>
    </source>
</evidence>
<gene>
    <name evidence="12" type="ORF">BBK82_21420</name>
</gene>
<evidence type="ECO:0000256" key="7">
    <source>
        <dbReference type="ARBA" id="ARBA00023136"/>
    </source>
</evidence>
<dbReference type="PANTHER" id="PTHR34573">
    <property type="entry name" value="VKC DOMAIN-CONTAINING PROTEIN"/>
    <property type="match status" value="1"/>
</dbReference>
<dbReference type="AlphaFoldDB" id="A0A1B2HKK0"/>
<dbReference type="KEGG" id="led:BBK82_21420"/>
<sequence length="152" mass="16361">MTERVPLLSLLLSVAGLLTSAYLSYTHFDRSALVCSEDAVVDCGTVTTSDQSELFGIPVAFLGLAFFAFLTVVCLPFAWRIEALKWVRLGAVGVGVLMVVYLVAAELLIIGKICLWCTVVHIITLALAYLLVAASLRENTASLRENTAAGHE</sequence>
<proteinExistence type="inferred from homology"/>
<evidence type="ECO:0000256" key="9">
    <source>
        <dbReference type="ARBA" id="ARBA00023284"/>
    </source>
</evidence>
<evidence type="ECO:0000256" key="3">
    <source>
        <dbReference type="ARBA" id="ARBA00022692"/>
    </source>
</evidence>
<dbReference type="GO" id="GO:0016020">
    <property type="term" value="C:membrane"/>
    <property type="evidence" value="ECO:0007669"/>
    <property type="project" value="UniProtKB-SubCell"/>
</dbReference>
<comment type="similarity">
    <text evidence="2">Belongs to the VKOR family.</text>
</comment>
<accession>A0A1B2HKK0</accession>
<keyword evidence="6" id="KW-0560">Oxidoreductase</keyword>
<dbReference type="GO" id="GO:0048038">
    <property type="term" value="F:quinone binding"/>
    <property type="evidence" value="ECO:0007669"/>
    <property type="project" value="UniProtKB-KW"/>
</dbReference>
<dbReference type="GO" id="GO:0016491">
    <property type="term" value="F:oxidoreductase activity"/>
    <property type="evidence" value="ECO:0007669"/>
    <property type="project" value="UniProtKB-KW"/>
</dbReference>
<organism evidence="12 13">
    <name type="scientific">Lentzea guizhouensis</name>
    <dbReference type="NCBI Taxonomy" id="1586287"/>
    <lineage>
        <taxon>Bacteria</taxon>
        <taxon>Bacillati</taxon>
        <taxon>Actinomycetota</taxon>
        <taxon>Actinomycetes</taxon>
        <taxon>Pseudonocardiales</taxon>
        <taxon>Pseudonocardiaceae</taxon>
        <taxon>Lentzea</taxon>
    </lineage>
</organism>
<dbReference type="InterPro" id="IPR038354">
    <property type="entry name" value="VKOR_sf"/>
</dbReference>
<evidence type="ECO:0000256" key="1">
    <source>
        <dbReference type="ARBA" id="ARBA00004141"/>
    </source>
</evidence>
<feature type="transmembrane region" description="Helical" evidence="10">
    <location>
        <begin position="86"/>
        <end position="104"/>
    </location>
</feature>
<protein>
    <submittedName>
        <fullName evidence="12">Vitamin K epoxide reductase</fullName>
    </submittedName>
</protein>
<keyword evidence="5 10" id="KW-1133">Transmembrane helix</keyword>
<evidence type="ECO:0000313" key="13">
    <source>
        <dbReference type="Proteomes" id="UP000093053"/>
    </source>
</evidence>
<name>A0A1B2HKK0_9PSEU</name>
<dbReference type="STRING" id="1586287.BBK82_21420"/>
<dbReference type="InterPro" id="IPR012932">
    <property type="entry name" value="VKOR"/>
</dbReference>